<dbReference type="EMBL" id="VZRC01002004">
    <property type="protein sequence ID" value="NWS65124.1"/>
    <property type="molecule type" value="Genomic_DNA"/>
</dbReference>
<keyword evidence="3" id="KW-1185">Reference proteome</keyword>
<feature type="non-terminal residue" evidence="2">
    <location>
        <position position="1"/>
    </location>
</feature>
<comment type="caution">
    <text evidence="2">The sequence shown here is derived from an EMBL/GenBank/DDBJ whole genome shotgun (WGS) entry which is preliminary data.</text>
</comment>
<gene>
    <name evidence="2" type="primary">Icam3_0</name>
    <name evidence="2" type="ORF">CHUBUR_R15705</name>
</gene>
<dbReference type="InterPro" id="IPR036179">
    <property type="entry name" value="Ig-like_dom_sf"/>
</dbReference>
<dbReference type="Proteomes" id="UP000541181">
    <property type="component" value="Unassembled WGS sequence"/>
</dbReference>
<dbReference type="OrthoDB" id="5843397at2759"/>
<dbReference type="InterPro" id="IPR013783">
    <property type="entry name" value="Ig-like_fold"/>
</dbReference>
<name>A0A7K5H7A1_9AVES</name>
<dbReference type="AlphaFoldDB" id="A0A7K5H7A1"/>
<sequence>GGPLAHQNPSPNPWVLPAGRLGASFELTVEPAVPVVEHGGSVQLTLKTTCQDPNASGNVETSLRKRMVTAGPGETVVELLNVTVGNSRVL</sequence>
<proteinExistence type="predicted"/>
<evidence type="ECO:0000313" key="3">
    <source>
        <dbReference type="Proteomes" id="UP000541181"/>
    </source>
</evidence>
<protein>
    <submittedName>
        <fullName evidence="2">ICAM3 protein</fullName>
    </submittedName>
</protein>
<reference evidence="2 3" key="1">
    <citation type="submission" date="2019-09" db="EMBL/GenBank/DDBJ databases">
        <title>Bird 10,000 Genomes (B10K) Project - Family phase.</title>
        <authorList>
            <person name="Zhang G."/>
        </authorList>
    </citation>
    <scope>NUCLEOTIDE SEQUENCE [LARGE SCALE GENOMIC DNA]</scope>
    <source>
        <strain evidence="2">B10K-CU-031-22</strain>
    </source>
</reference>
<dbReference type="SUPFAM" id="SSF48726">
    <property type="entry name" value="Immunoglobulin"/>
    <property type="match status" value="1"/>
</dbReference>
<dbReference type="InterPro" id="IPR013768">
    <property type="entry name" value="ICAM_N"/>
</dbReference>
<organism evidence="2 3">
    <name type="scientific">Chunga burmeisteri</name>
    <name type="common">Black-legged seriema</name>
    <dbReference type="NCBI Taxonomy" id="1352770"/>
    <lineage>
        <taxon>Eukaryota</taxon>
        <taxon>Metazoa</taxon>
        <taxon>Chordata</taxon>
        <taxon>Craniata</taxon>
        <taxon>Vertebrata</taxon>
        <taxon>Euteleostomi</taxon>
        <taxon>Archelosauria</taxon>
        <taxon>Archosauria</taxon>
        <taxon>Dinosauria</taxon>
        <taxon>Saurischia</taxon>
        <taxon>Theropoda</taxon>
        <taxon>Coelurosauria</taxon>
        <taxon>Aves</taxon>
        <taxon>Neognathae</taxon>
        <taxon>Neoaves</taxon>
        <taxon>Telluraves</taxon>
        <taxon>Australaves</taxon>
        <taxon>Cariamiformes</taxon>
        <taxon>Cariamidae</taxon>
        <taxon>Chunga</taxon>
    </lineage>
</organism>
<evidence type="ECO:0000313" key="2">
    <source>
        <dbReference type="EMBL" id="NWS65124.1"/>
    </source>
</evidence>
<feature type="domain" description="Intercellular adhesion molecule N-terminal" evidence="1">
    <location>
        <begin position="24"/>
        <end position="84"/>
    </location>
</feature>
<accession>A0A7K5H7A1</accession>
<dbReference type="Pfam" id="PF03921">
    <property type="entry name" value="ICAM_N"/>
    <property type="match status" value="1"/>
</dbReference>
<feature type="non-terminal residue" evidence="2">
    <location>
        <position position="90"/>
    </location>
</feature>
<dbReference type="Gene3D" id="2.60.40.10">
    <property type="entry name" value="Immunoglobulins"/>
    <property type="match status" value="1"/>
</dbReference>
<evidence type="ECO:0000259" key="1">
    <source>
        <dbReference type="Pfam" id="PF03921"/>
    </source>
</evidence>